<dbReference type="EMBL" id="PYGE01000026">
    <property type="protein sequence ID" value="PSK96379.1"/>
    <property type="molecule type" value="Genomic_DNA"/>
</dbReference>
<dbReference type="PANTHER" id="PTHR42932">
    <property type="entry name" value="GENERAL STRESS PROTEIN 20U"/>
    <property type="match status" value="1"/>
</dbReference>
<dbReference type="PIRSF" id="PIRSF005900">
    <property type="entry name" value="Dps"/>
    <property type="match status" value="1"/>
</dbReference>
<dbReference type="Pfam" id="PF00210">
    <property type="entry name" value="Ferritin"/>
    <property type="match status" value="1"/>
</dbReference>
<dbReference type="Gene3D" id="1.20.1260.10">
    <property type="match status" value="1"/>
</dbReference>
<dbReference type="Proteomes" id="UP000243528">
    <property type="component" value="Unassembled WGS sequence"/>
</dbReference>
<comment type="caution">
    <text evidence="4">The sequence shown here is derived from an EMBL/GenBank/DDBJ whole genome shotgun (WGS) entry which is preliminary data.</text>
</comment>
<evidence type="ECO:0000313" key="4">
    <source>
        <dbReference type="EMBL" id="PSK96379.1"/>
    </source>
</evidence>
<dbReference type="CDD" id="cd01043">
    <property type="entry name" value="DPS"/>
    <property type="match status" value="1"/>
</dbReference>
<reference evidence="4 5" key="1">
    <citation type="submission" date="2018-03" db="EMBL/GenBank/DDBJ databases">
        <title>Genomic Encyclopedia of Archaeal and Bacterial Type Strains, Phase II (KMG-II): from individual species to whole genera.</title>
        <authorList>
            <person name="Goeker M."/>
        </authorList>
    </citation>
    <scope>NUCLEOTIDE SEQUENCE [LARGE SCALE GENOMIC DNA]</scope>
    <source>
        <strain evidence="4 5">DSM 45211</strain>
    </source>
</reference>
<gene>
    <name evidence="4" type="ORF">CLV30_12638</name>
</gene>
<dbReference type="GO" id="GO:0003677">
    <property type="term" value="F:DNA binding"/>
    <property type="evidence" value="ECO:0007669"/>
    <property type="project" value="UniProtKB-KW"/>
</dbReference>
<keyword evidence="5" id="KW-1185">Reference proteome</keyword>
<dbReference type="GO" id="GO:0008199">
    <property type="term" value="F:ferric iron binding"/>
    <property type="evidence" value="ECO:0007669"/>
    <property type="project" value="InterPro"/>
</dbReference>
<dbReference type="InterPro" id="IPR008331">
    <property type="entry name" value="Ferritin_DPS_dom"/>
</dbReference>
<dbReference type="RefSeq" id="WP_106539667.1">
    <property type="nucleotide sequence ID" value="NZ_PYGE01000026.1"/>
</dbReference>
<dbReference type="InterPro" id="IPR009078">
    <property type="entry name" value="Ferritin-like_SF"/>
</dbReference>
<sequence length="156" mass="17416">MSTIKSPLPEEALEVAALALHDTLVDLVDLALVGKQAHWNVTGPRFRTIHFQLDEVVATARTHADTIAERTATIGVPADARVATVAKETRISQVDAGWLRDDDVVAMFVRIYGEAIERLRRRAADTERADPVTNNILVDIIQDLEKQYWMWQAETG</sequence>
<protein>
    <submittedName>
        <fullName evidence="4">Starvation-inducible DNA-binding protein</fullName>
    </submittedName>
</protein>
<comment type="similarity">
    <text evidence="1 2">Belongs to the Dps family.</text>
</comment>
<evidence type="ECO:0000256" key="2">
    <source>
        <dbReference type="RuleBase" id="RU003875"/>
    </source>
</evidence>
<dbReference type="InterPro" id="IPR012347">
    <property type="entry name" value="Ferritin-like"/>
</dbReference>
<dbReference type="PANTHER" id="PTHR42932:SF2">
    <property type="entry name" value="DNA PROTECTION DURING STARVATION PROTEIN 1"/>
    <property type="match status" value="1"/>
</dbReference>
<keyword evidence="4" id="KW-0238">DNA-binding</keyword>
<dbReference type="SUPFAM" id="SSF47240">
    <property type="entry name" value="Ferritin-like"/>
    <property type="match status" value="1"/>
</dbReference>
<organism evidence="4 5">
    <name type="scientific">Haloactinopolyspora alba</name>
    <dbReference type="NCBI Taxonomy" id="648780"/>
    <lineage>
        <taxon>Bacteria</taxon>
        <taxon>Bacillati</taxon>
        <taxon>Actinomycetota</taxon>
        <taxon>Actinomycetes</taxon>
        <taxon>Jiangellales</taxon>
        <taxon>Jiangellaceae</taxon>
        <taxon>Haloactinopolyspora</taxon>
    </lineage>
</organism>
<feature type="domain" description="Ferritin/DPS" evidence="3">
    <location>
        <begin position="19"/>
        <end position="153"/>
    </location>
</feature>
<evidence type="ECO:0000259" key="3">
    <source>
        <dbReference type="Pfam" id="PF00210"/>
    </source>
</evidence>
<evidence type="ECO:0000313" key="5">
    <source>
        <dbReference type="Proteomes" id="UP000243528"/>
    </source>
</evidence>
<dbReference type="InterPro" id="IPR002177">
    <property type="entry name" value="DPS_DNA-bd"/>
</dbReference>
<dbReference type="PRINTS" id="PR01346">
    <property type="entry name" value="HELNAPAPROT"/>
</dbReference>
<dbReference type="OrthoDB" id="9797687at2"/>
<evidence type="ECO:0000256" key="1">
    <source>
        <dbReference type="ARBA" id="ARBA00009497"/>
    </source>
</evidence>
<accession>A0A2P8DGR7</accession>
<proteinExistence type="inferred from homology"/>
<dbReference type="AlphaFoldDB" id="A0A2P8DGR7"/>
<name>A0A2P8DGR7_9ACTN</name>